<evidence type="ECO:0000313" key="2">
    <source>
        <dbReference type="Proteomes" id="UP000239415"/>
    </source>
</evidence>
<reference evidence="1 2" key="1">
    <citation type="submission" date="2018-03" db="EMBL/GenBank/DDBJ databases">
        <title>Genomic Encyclopedia of Archaeal and Bacterial Type Strains, Phase II (KMG-II): from individual species to whole genera.</title>
        <authorList>
            <person name="Goeker M."/>
        </authorList>
    </citation>
    <scope>NUCLEOTIDE SEQUENCE [LARGE SCALE GENOMIC DNA]</scope>
    <source>
        <strain evidence="1 2">DSM 43146</strain>
    </source>
</reference>
<proteinExistence type="predicted"/>
<gene>
    <name evidence="1" type="ORF">CLV67_11657</name>
</gene>
<name>A0A2T0K369_9ACTN</name>
<dbReference type="AlphaFoldDB" id="A0A2T0K369"/>
<keyword evidence="2" id="KW-1185">Reference proteome</keyword>
<accession>A0A2T0K369</accession>
<protein>
    <recommendedName>
        <fullName evidence="3">Phage baseplate assembly protein</fullName>
    </recommendedName>
</protein>
<dbReference type="EMBL" id="PVMZ01000016">
    <property type="protein sequence ID" value="PRX17281.1"/>
    <property type="molecule type" value="Genomic_DNA"/>
</dbReference>
<dbReference type="OrthoDB" id="9027184at2"/>
<dbReference type="RefSeq" id="WP_106325366.1">
    <property type="nucleotide sequence ID" value="NZ_BOMO01000149.1"/>
</dbReference>
<comment type="caution">
    <text evidence="1">The sequence shown here is derived from an EMBL/GenBank/DDBJ whole genome shotgun (WGS) entry which is preliminary data.</text>
</comment>
<sequence>MPLPVPNLDDRTFDDLLAEVRALIPGALPGWTDHNPSDPGITLLELFAFLAEAAVYQVDRIPERSLRRFAALAGGSGPDDEPVERLLARTVEALRTPGRAVTGPDIARVLAGSGILAVDPVLPRALRAGDPLLGTTLLRDADAGDDAILVADAGHGGRFPVDGTDVNAVPIARSTALAHTAAGERMVRVLVLPGGPVLCRLAFTLLKARTPITTRVRVAPPRLRALTVEATVVRDFAGLLRRDTVQRRAEQALSRFLHPLTGGDDGTGWEFGRPVFRSELFQVLERLDGVDHVRRLLVEGSEADVIDLEDPFVDPTETLVTTARVDVTVVDG</sequence>
<organism evidence="1 2">
    <name type="scientific">Actinoplanes italicus</name>
    <dbReference type="NCBI Taxonomy" id="113567"/>
    <lineage>
        <taxon>Bacteria</taxon>
        <taxon>Bacillati</taxon>
        <taxon>Actinomycetota</taxon>
        <taxon>Actinomycetes</taxon>
        <taxon>Micromonosporales</taxon>
        <taxon>Micromonosporaceae</taxon>
        <taxon>Actinoplanes</taxon>
    </lineage>
</organism>
<evidence type="ECO:0000313" key="1">
    <source>
        <dbReference type="EMBL" id="PRX17281.1"/>
    </source>
</evidence>
<evidence type="ECO:0008006" key="3">
    <source>
        <dbReference type="Google" id="ProtNLM"/>
    </source>
</evidence>
<dbReference type="Proteomes" id="UP000239415">
    <property type="component" value="Unassembled WGS sequence"/>
</dbReference>